<protein>
    <submittedName>
        <fullName evidence="2">Unplaced genomic scaffold supercont1.5, whole genome shotgun sequence</fullName>
    </submittedName>
</protein>
<sequence length="44" mass="5230">MSVLLQRQHRHPTINQSFQPWAERAQEKGKSRVGSLHQQLPYFN</sequence>
<reference evidence="2" key="1">
    <citation type="submission" date="2015-01" db="EMBL/GenBank/DDBJ databases">
        <title>The Genome Sequence of Cryptococcus gattii CA1280.</title>
        <authorList>
            <consortium name="The Broad Institute Genomics Platform"/>
            <person name="Cuomo C."/>
            <person name="Litvintseva A."/>
            <person name="Chen Y."/>
            <person name="Heitman J."/>
            <person name="Sun S."/>
            <person name="Springer D."/>
            <person name="Dromer F."/>
            <person name="Young S."/>
            <person name="Zeng Q."/>
            <person name="Gargeya S."/>
            <person name="Abouelleil A."/>
            <person name="Alvarado L."/>
            <person name="Chapman S.B."/>
            <person name="Gainer-Dewar J."/>
            <person name="Goldberg J."/>
            <person name="Griggs A."/>
            <person name="Gujja S."/>
            <person name="Hansen M."/>
            <person name="Howarth C."/>
            <person name="Imamovic A."/>
            <person name="Larimer J."/>
            <person name="Murphy C."/>
            <person name="Naylor J."/>
            <person name="Pearson M."/>
            <person name="Priest M."/>
            <person name="Roberts A."/>
            <person name="Saif S."/>
            <person name="Shea T."/>
            <person name="Sykes S."/>
            <person name="Wortman J."/>
            <person name="Nusbaum C."/>
            <person name="Birren B."/>
        </authorList>
    </citation>
    <scope>NUCLEOTIDE SEQUENCE [LARGE SCALE GENOMIC DNA]</scope>
    <source>
        <strain evidence="2">CA1280</strain>
    </source>
</reference>
<dbReference type="HOGENOM" id="CLU_3224535_0_0_1"/>
<dbReference type="EMBL" id="KN847977">
    <property type="protein sequence ID" value="KIR48531.1"/>
    <property type="molecule type" value="Genomic_DNA"/>
</dbReference>
<accession>A0A0D0VMJ9</accession>
<evidence type="ECO:0000313" key="2">
    <source>
        <dbReference type="EMBL" id="KIR48531.1"/>
    </source>
</evidence>
<proteinExistence type="predicted"/>
<dbReference type="AlphaFoldDB" id="A0A0D0VMJ9"/>
<organism evidence="2">
    <name type="scientific">Cryptococcus bacillisporus CA1280</name>
    <dbReference type="NCBI Taxonomy" id="1296109"/>
    <lineage>
        <taxon>Eukaryota</taxon>
        <taxon>Fungi</taxon>
        <taxon>Dikarya</taxon>
        <taxon>Basidiomycota</taxon>
        <taxon>Agaricomycotina</taxon>
        <taxon>Tremellomycetes</taxon>
        <taxon>Tremellales</taxon>
        <taxon>Cryptococcaceae</taxon>
        <taxon>Cryptococcus</taxon>
        <taxon>Cryptococcus gattii species complex</taxon>
    </lineage>
</organism>
<feature type="region of interest" description="Disordered" evidence="1">
    <location>
        <begin position="1"/>
        <end position="44"/>
    </location>
</feature>
<name>A0A0D0VMJ9_CRYGA</name>
<gene>
    <name evidence="2" type="ORF">I312_02381</name>
</gene>
<evidence type="ECO:0000256" key="1">
    <source>
        <dbReference type="SAM" id="MobiDB-lite"/>
    </source>
</evidence>